<evidence type="ECO:0000313" key="4">
    <source>
        <dbReference type="Proteomes" id="UP001300261"/>
    </source>
</evidence>
<dbReference type="InterPro" id="IPR000014">
    <property type="entry name" value="PAS"/>
</dbReference>
<dbReference type="Pfam" id="PF13188">
    <property type="entry name" value="PAS_8"/>
    <property type="match status" value="1"/>
</dbReference>
<feature type="domain" description="PAS" evidence="2">
    <location>
        <begin position="154"/>
        <end position="237"/>
    </location>
</feature>
<name>A0ABT3QXB0_9HYPH</name>
<dbReference type="SUPFAM" id="SSF55785">
    <property type="entry name" value="PYP-like sensor domain (PAS domain)"/>
    <property type="match status" value="1"/>
</dbReference>
<dbReference type="Pfam" id="PF13426">
    <property type="entry name" value="PAS_9"/>
    <property type="match status" value="1"/>
</dbReference>
<dbReference type="EMBL" id="JAPEVI010000002">
    <property type="protein sequence ID" value="MCX2721478.1"/>
    <property type="molecule type" value="Genomic_DNA"/>
</dbReference>
<evidence type="ECO:0000259" key="1">
    <source>
        <dbReference type="Pfam" id="PF13188"/>
    </source>
</evidence>
<evidence type="ECO:0000313" key="3">
    <source>
        <dbReference type="EMBL" id="MCX2721478.1"/>
    </source>
</evidence>
<comment type="caution">
    <text evidence="3">The sequence shown here is derived from an EMBL/GenBank/DDBJ whole genome shotgun (WGS) entry which is preliminary data.</text>
</comment>
<dbReference type="Proteomes" id="UP001300261">
    <property type="component" value="Unassembled WGS sequence"/>
</dbReference>
<dbReference type="RefSeq" id="WP_265961176.1">
    <property type="nucleotide sequence ID" value="NZ_JAPEVI010000002.1"/>
</dbReference>
<protein>
    <submittedName>
        <fullName evidence="3">PAS domain-containing protein</fullName>
    </submittedName>
</protein>
<evidence type="ECO:0000259" key="2">
    <source>
        <dbReference type="Pfam" id="PF13426"/>
    </source>
</evidence>
<accession>A0ABT3QXB0</accession>
<gene>
    <name evidence="3" type="ORF">ON753_03520</name>
</gene>
<feature type="domain" description="PAS" evidence="1">
    <location>
        <begin position="264"/>
        <end position="296"/>
    </location>
</feature>
<sequence length="392" mass="42850">MSSSINLLLRSMRQLVPNPETSAILASVGVSYWAYDPIAEEICWQQLDADSFRGYRVAKLAIKRALDHYAPADRRRFLQVISDAVEHGFSTPARVTMTTELGQRSYDLAAARIIGKTSPLVIGLMKECQPEASASNELPNILQTLSNAFAVTSSAVLVADRNGVVRSANRQFLKLFSISDSKQIVGRDVRTIPNHLGKKLVAAIGNLLAGHAVAAGSLKHVRKDGTTAEIVFQINPFAIDLPFGGVIFVGELSSDSLEIDAAEVLDAVPTPILVADLNSRRIKYANKVGRGELGLSATQIGTERLTDKLMSAADVRDLSLVLDNVGWDAGRVWQIESYVGLKRHYRIRSCFIGEAASRQVILEFLPARAGKDTPANEKAQNFFSRLLEMSFR</sequence>
<organism evidence="3 4">
    <name type="scientific">Roseibium salinum</name>
    <dbReference type="NCBI Taxonomy" id="1604349"/>
    <lineage>
        <taxon>Bacteria</taxon>
        <taxon>Pseudomonadati</taxon>
        <taxon>Pseudomonadota</taxon>
        <taxon>Alphaproteobacteria</taxon>
        <taxon>Hyphomicrobiales</taxon>
        <taxon>Stappiaceae</taxon>
        <taxon>Roseibium</taxon>
    </lineage>
</organism>
<dbReference type="InterPro" id="IPR035965">
    <property type="entry name" value="PAS-like_dom_sf"/>
</dbReference>
<keyword evidence="4" id="KW-1185">Reference proteome</keyword>
<reference evidence="3 4" key="1">
    <citation type="journal article" date="2016" name="Int. J. Syst. Evol. Microbiol.">
        <title>Labrenzia salina sp. nov., isolated from the rhizosphere of the halophyte Arthrocnemum macrostachyum.</title>
        <authorList>
            <person name="Camacho M."/>
            <person name="Redondo-Gomez S."/>
            <person name="Rodriguez-Llorente I."/>
            <person name="Rohde M."/>
            <person name="Sproer C."/>
            <person name="Schumann P."/>
            <person name="Klenk H.P."/>
            <person name="Montero-Calasanz M.D.C."/>
        </authorList>
    </citation>
    <scope>NUCLEOTIDE SEQUENCE [LARGE SCALE GENOMIC DNA]</scope>
    <source>
        <strain evidence="3 4">DSM 29163</strain>
    </source>
</reference>
<dbReference type="Gene3D" id="3.30.450.20">
    <property type="entry name" value="PAS domain"/>
    <property type="match status" value="1"/>
</dbReference>
<proteinExistence type="predicted"/>